<dbReference type="GO" id="GO:0016787">
    <property type="term" value="F:hydrolase activity"/>
    <property type="evidence" value="ECO:0007669"/>
    <property type="project" value="UniProtKB-KW"/>
</dbReference>
<accession>A0AAD9YA08</accession>
<comment type="caution">
    <text evidence="1">The sequence shown here is derived from an EMBL/GenBank/DDBJ whole genome shotgun (WGS) entry which is preliminary data.</text>
</comment>
<dbReference type="Proteomes" id="UP001281614">
    <property type="component" value="Unassembled WGS sequence"/>
</dbReference>
<organism evidence="1 2">
    <name type="scientific">Colletotrichum kahawae</name>
    <name type="common">Coffee berry disease fungus</name>
    <dbReference type="NCBI Taxonomy" id="34407"/>
    <lineage>
        <taxon>Eukaryota</taxon>
        <taxon>Fungi</taxon>
        <taxon>Dikarya</taxon>
        <taxon>Ascomycota</taxon>
        <taxon>Pezizomycotina</taxon>
        <taxon>Sordariomycetes</taxon>
        <taxon>Hypocreomycetidae</taxon>
        <taxon>Glomerellales</taxon>
        <taxon>Glomerellaceae</taxon>
        <taxon>Colletotrichum</taxon>
        <taxon>Colletotrichum gloeosporioides species complex</taxon>
    </lineage>
</organism>
<dbReference type="EMBL" id="VYYT01000277">
    <property type="protein sequence ID" value="KAK2749355.1"/>
    <property type="molecule type" value="Genomic_DNA"/>
</dbReference>
<sequence>MAVFCYLKFVPPGSVTGQKYEKLEAIWNKRMRVSNWIDFLFWEFDRQFTALGGMLAGVARSSRQQRRRESLAARLNVRALHDRGERGKLHVCTTAEAKYLNAHGPLNAQGMRQWTGPTTDPAWYNSAFGPGCGGAIPEG</sequence>
<evidence type="ECO:0000313" key="2">
    <source>
        <dbReference type="Proteomes" id="UP001281614"/>
    </source>
</evidence>
<reference evidence="1" key="1">
    <citation type="submission" date="2023-02" db="EMBL/GenBank/DDBJ databases">
        <title>Colletotrichum kahawae CIFC_Que2 genome sequencing and assembly.</title>
        <authorList>
            <person name="Baroncelli R."/>
        </authorList>
    </citation>
    <scope>NUCLEOTIDE SEQUENCE</scope>
    <source>
        <strain evidence="1">CIFC_Que2</strain>
    </source>
</reference>
<gene>
    <name evidence="1" type="ORF">CKAH01_18025</name>
</gene>
<name>A0AAD9YA08_COLKA</name>
<dbReference type="AlphaFoldDB" id="A0AAD9YA08"/>
<keyword evidence="1" id="KW-0378">Hydrolase</keyword>
<evidence type="ECO:0000313" key="1">
    <source>
        <dbReference type="EMBL" id="KAK2749355.1"/>
    </source>
</evidence>
<keyword evidence="2" id="KW-1185">Reference proteome</keyword>
<proteinExistence type="predicted"/>
<protein>
    <submittedName>
        <fullName evidence="1">Glycosyl hydrolase family 18</fullName>
    </submittedName>
</protein>